<name>A0A919YKT0_9BACL</name>
<evidence type="ECO:0000313" key="1">
    <source>
        <dbReference type="EMBL" id="GIO51153.1"/>
    </source>
</evidence>
<reference evidence="1 2" key="1">
    <citation type="submission" date="2021-03" db="EMBL/GenBank/DDBJ databases">
        <title>Antimicrobial resistance genes in bacteria isolated from Japanese honey, and their potential for conferring macrolide and lincosamide resistance in the American foulbrood pathogen Paenibacillus larvae.</title>
        <authorList>
            <person name="Okamoto M."/>
            <person name="Kumagai M."/>
            <person name="Kanamori H."/>
            <person name="Takamatsu D."/>
        </authorList>
    </citation>
    <scope>NUCLEOTIDE SEQUENCE [LARGE SCALE GENOMIC DNA]</scope>
    <source>
        <strain evidence="1 2">J34TS1</strain>
    </source>
</reference>
<accession>A0A919YKT0</accession>
<comment type="caution">
    <text evidence="1">The sequence shown here is derived from an EMBL/GenBank/DDBJ whole genome shotgun (WGS) entry which is preliminary data.</text>
</comment>
<dbReference type="RefSeq" id="WP_237100168.1">
    <property type="nucleotide sequence ID" value="NZ_AP025343.1"/>
</dbReference>
<evidence type="ECO:0000313" key="2">
    <source>
        <dbReference type="Proteomes" id="UP000682811"/>
    </source>
</evidence>
<sequence length="253" mass="27802">MNRINSINIPAFIVEGINKTLVMDMPEASPEELDQHRNQMTKAQLMDAYLTSFSGKITGDVIHDVVGHIFGMDLDNVVLLSGGDKETSAAVQNRLPEEASQDHTPLPRAVIDSRLAAFGKRIAGPEIRVMLNHLFGVNLDAISGLENAKISLYSKGQWIVKHDHDLFVVSTGEGDVDVQVYPTSYFIERTGTTELPEDLQHALMGLGYCKRQESRENEGLYYASPDGQAVPDAFKGQTMGAIMATIRSSFAHL</sequence>
<gene>
    <name evidence="1" type="ORF">J34TS1_59180</name>
</gene>
<dbReference type="AlphaFoldDB" id="A0A919YKT0"/>
<proteinExistence type="predicted"/>
<keyword evidence="2" id="KW-1185">Reference proteome</keyword>
<protein>
    <submittedName>
        <fullName evidence="1">Uncharacterized protein</fullName>
    </submittedName>
</protein>
<dbReference type="Proteomes" id="UP000682811">
    <property type="component" value="Unassembled WGS sequence"/>
</dbReference>
<dbReference type="EMBL" id="BORT01000045">
    <property type="protein sequence ID" value="GIO51153.1"/>
    <property type="molecule type" value="Genomic_DNA"/>
</dbReference>
<organism evidence="1 2">
    <name type="scientific">Paenibacillus azoreducens</name>
    <dbReference type="NCBI Taxonomy" id="116718"/>
    <lineage>
        <taxon>Bacteria</taxon>
        <taxon>Bacillati</taxon>
        <taxon>Bacillota</taxon>
        <taxon>Bacilli</taxon>
        <taxon>Bacillales</taxon>
        <taxon>Paenibacillaceae</taxon>
        <taxon>Paenibacillus</taxon>
    </lineage>
</organism>